<dbReference type="AlphaFoldDB" id="A0A1H4JCX3"/>
<proteinExistence type="predicted"/>
<evidence type="ECO:0000313" key="1">
    <source>
        <dbReference type="EMBL" id="SEB44219.1"/>
    </source>
</evidence>
<protein>
    <submittedName>
        <fullName evidence="1">Uncharacterized protein</fullName>
    </submittedName>
</protein>
<accession>A0A1H4JCX3</accession>
<organism evidence="1 2">
    <name type="scientific">Terriglobus roseus</name>
    <dbReference type="NCBI Taxonomy" id="392734"/>
    <lineage>
        <taxon>Bacteria</taxon>
        <taxon>Pseudomonadati</taxon>
        <taxon>Acidobacteriota</taxon>
        <taxon>Terriglobia</taxon>
        <taxon>Terriglobales</taxon>
        <taxon>Acidobacteriaceae</taxon>
        <taxon>Terriglobus</taxon>
    </lineage>
</organism>
<dbReference type="Proteomes" id="UP000182409">
    <property type="component" value="Unassembled WGS sequence"/>
</dbReference>
<reference evidence="1 2" key="1">
    <citation type="submission" date="2016-10" db="EMBL/GenBank/DDBJ databases">
        <authorList>
            <person name="de Groot N.N."/>
        </authorList>
    </citation>
    <scope>NUCLEOTIDE SEQUENCE [LARGE SCALE GENOMIC DNA]</scope>
    <source>
        <strain evidence="1 2">AB35.6</strain>
    </source>
</reference>
<evidence type="ECO:0000313" key="2">
    <source>
        <dbReference type="Proteomes" id="UP000182409"/>
    </source>
</evidence>
<dbReference type="EMBL" id="FNSD01000001">
    <property type="protein sequence ID" value="SEB44219.1"/>
    <property type="molecule type" value="Genomic_DNA"/>
</dbReference>
<dbReference type="RefSeq" id="WP_074652225.1">
    <property type="nucleotide sequence ID" value="NZ_FNSD01000001.1"/>
</dbReference>
<gene>
    <name evidence="1" type="ORF">SAMN05443244_0539</name>
</gene>
<dbReference type="OrthoDB" id="9132821at2"/>
<sequence>MSIRAFSDDPASLLARIKALIKSGHIETWEYDSDGDFTHSPTQWKNKAWLRPEVQDDKLRLTIMGTQAGLSREVYAVYHGRFIEMLIAHVPGKFTTVSASPNAAAGDTAPS</sequence>
<name>A0A1H4JCX3_9BACT</name>